<dbReference type="InterPro" id="IPR011322">
    <property type="entry name" value="N-reg_PII-like_a/b"/>
</dbReference>
<feature type="domain" description="DUF2007" evidence="2">
    <location>
        <begin position="20"/>
        <end position="72"/>
    </location>
</feature>
<keyword evidence="1" id="KW-1133">Transmembrane helix</keyword>
<keyword evidence="1" id="KW-0812">Transmembrane</keyword>
<feature type="transmembrane region" description="Helical" evidence="1">
    <location>
        <begin position="102"/>
        <end position="119"/>
    </location>
</feature>
<protein>
    <recommendedName>
        <fullName evidence="2">DUF2007 domain-containing protein</fullName>
    </recommendedName>
</protein>
<reference evidence="3 4" key="1">
    <citation type="submission" date="2014-08" db="EMBL/GenBank/DDBJ databases">
        <title>Porphyromonas canoris strain:OH2762 Genome sequencing.</title>
        <authorList>
            <person name="Wallis C."/>
            <person name="Deusch O."/>
            <person name="O'Flynn C."/>
            <person name="Davis I."/>
            <person name="Jospin G."/>
            <person name="Darling A.E."/>
            <person name="Coil D.A."/>
            <person name="Alexiev A."/>
            <person name="Horsfall A."/>
            <person name="Kirkwood N."/>
            <person name="Harris S."/>
            <person name="Eisen J.A."/>
        </authorList>
    </citation>
    <scope>NUCLEOTIDE SEQUENCE [LARGE SCALE GENOMIC DNA]</scope>
    <source>
        <strain evidence="4">COT-108 OH2762</strain>
    </source>
</reference>
<evidence type="ECO:0000256" key="1">
    <source>
        <dbReference type="SAM" id="Phobius"/>
    </source>
</evidence>
<dbReference type="Proteomes" id="UP000030101">
    <property type="component" value="Unassembled WGS sequence"/>
</dbReference>
<gene>
    <name evidence="3" type="ORF">HQ43_08405</name>
</gene>
<comment type="caution">
    <text evidence="3">The sequence shown here is derived from an EMBL/GenBank/DDBJ whole genome shotgun (WGS) entry which is preliminary data.</text>
</comment>
<evidence type="ECO:0000313" key="4">
    <source>
        <dbReference type="Proteomes" id="UP000030101"/>
    </source>
</evidence>
<dbReference type="RefSeq" id="WP_036791917.1">
    <property type="nucleotide sequence ID" value="NZ_JQZV01000013.1"/>
</dbReference>
<dbReference type="Gene3D" id="3.30.70.790">
    <property type="entry name" value="UreE, C-terminal domain"/>
    <property type="match status" value="1"/>
</dbReference>
<sequence>MSKDRSKVVAIADVDTEQQAVLMQQQLEMAGIRCMLSNLLSTTILGKNQGNAVISVMVLEEDVEQAREVLIESGYGHELYPVGGVTLEHLSPEQKRSRVKNALFYILIALIGVVLYWIYVLTEKP</sequence>
<dbReference type="EMBL" id="JQZV01000013">
    <property type="protein sequence ID" value="KGN92055.1"/>
    <property type="molecule type" value="Genomic_DNA"/>
</dbReference>
<keyword evidence="1" id="KW-0472">Membrane</keyword>
<keyword evidence="4" id="KW-1185">Reference proteome</keyword>
<evidence type="ECO:0000313" key="3">
    <source>
        <dbReference type="EMBL" id="KGN92055.1"/>
    </source>
</evidence>
<dbReference type="Pfam" id="PF09413">
    <property type="entry name" value="DUF2007"/>
    <property type="match status" value="1"/>
</dbReference>
<proteinExistence type="predicted"/>
<evidence type="ECO:0000259" key="2">
    <source>
        <dbReference type="Pfam" id="PF09413"/>
    </source>
</evidence>
<accession>A0ABR4XKT4</accession>
<dbReference type="SUPFAM" id="SSF54913">
    <property type="entry name" value="GlnB-like"/>
    <property type="match status" value="1"/>
</dbReference>
<organism evidence="3 4">
    <name type="scientific">Porphyromonas canoris</name>
    <dbReference type="NCBI Taxonomy" id="36875"/>
    <lineage>
        <taxon>Bacteria</taxon>
        <taxon>Pseudomonadati</taxon>
        <taxon>Bacteroidota</taxon>
        <taxon>Bacteroidia</taxon>
        <taxon>Bacteroidales</taxon>
        <taxon>Porphyromonadaceae</taxon>
        <taxon>Porphyromonas</taxon>
    </lineage>
</organism>
<name>A0ABR4XKT4_9PORP</name>
<dbReference type="InterPro" id="IPR018551">
    <property type="entry name" value="DUF2007"/>
</dbReference>